<dbReference type="AlphaFoldDB" id="A0AAD9QYR5"/>
<dbReference type="CDD" id="cd14499">
    <property type="entry name" value="CDC14_C"/>
    <property type="match status" value="1"/>
</dbReference>
<dbReference type="Pfam" id="PF14671">
    <property type="entry name" value="DSPn"/>
    <property type="match status" value="1"/>
</dbReference>
<feature type="compositionally biased region" description="Basic residues" evidence="7">
    <location>
        <begin position="641"/>
        <end position="651"/>
    </location>
</feature>
<dbReference type="Pfam" id="PF00782">
    <property type="entry name" value="DSPc"/>
    <property type="match status" value="1"/>
</dbReference>
<keyword evidence="5" id="KW-0904">Protein phosphatase</keyword>
<dbReference type="GO" id="GO:0004725">
    <property type="term" value="F:protein tyrosine phosphatase activity"/>
    <property type="evidence" value="ECO:0007669"/>
    <property type="project" value="UniProtKB-EC"/>
</dbReference>
<feature type="domain" description="Tyrosine-protein phosphatase" evidence="8">
    <location>
        <begin position="390"/>
        <end position="547"/>
    </location>
</feature>
<keyword evidence="4" id="KW-0378">Hydrolase</keyword>
<dbReference type="EC" id="3.1.3.48" evidence="2"/>
<feature type="compositionally biased region" description="Low complexity" evidence="7">
    <location>
        <begin position="603"/>
        <end position="617"/>
    </location>
</feature>
<dbReference type="PANTHER" id="PTHR23339">
    <property type="entry name" value="TYROSINE SPECIFIC PROTEIN PHOSPHATASE AND DUAL SPECIFICITY PROTEIN PHOSPHATASE"/>
    <property type="match status" value="1"/>
</dbReference>
<dbReference type="FunFam" id="3.90.190.10:FF:000006">
    <property type="entry name" value="Dual specificity protein phosphatase CDC14B"/>
    <property type="match status" value="1"/>
</dbReference>
<evidence type="ECO:0000256" key="4">
    <source>
        <dbReference type="ARBA" id="ARBA00022801"/>
    </source>
</evidence>
<dbReference type="InterPro" id="IPR000387">
    <property type="entry name" value="Tyr_Pase_dom"/>
</dbReference>
<evidence type="ECO:0000256" key="1">
    <source>
        <dbReference type="ARBA" id="ARBA00007315"/>
    </source>
</evidence>
<reference evidence="10" key="1">
    <citation type="journal article" date="2023" name="G3 (Bethesda)">
        <title>Whole genome assembly and annotation of the endangered Caribbean coral Acropora cervicornis.</title>
        <authorList>
            <person name="Selwyn J.D."/>
            <person name="Vollmer S.V."/>
        </authorList>
    </citation>
    <scope>NUCLEOTIDE SEQUENCE</scope>
    <source>
        <strain evidence="10">K2</strain>
    </source>
</reference>
<dbReference type="PROSITE" id="PS00383">
    <property type="entry name" value="TYR_PHOSPHATASE_1"/>
    <property type="match status" value="1"/>
</dbReference>
<gene>
    <name evidence="10" type="ORF">P5673_005668</name>
</gene>
<dbReference type="InterPro" id="IPR029260">
    <property type="entry name" value="DSPn"/>
</dbReference>
<reference evidence="10" key="2">
    <citation type="journal article" date="2023" name="Science">
        <title>Genomic signatures of disease resistance in endangered staghorn corals.</title>
        <authorList>
            <person name="Vollmer S.V."/>
            <person name="Selwyn J.D."/>
            <person name="Despard B.A."/>
            <person name="Roesel C.L."/>
        </authorList>
    </citation>
    <scope>NUCLEOTIDE SEQUENCE</scope>
    <source>
        <strain evidence="10">K2</strain>
    </source>
</reference>
<sequence length="789" mass="89850">MADENELTNACKFIEDRLYFATLRNKPRSTVSVHYFCVDDELVYENFYADFGPLNLAMLYRYCCKLNKKLKSFSLAKKKIVHYTSFDSRKRANAAYLIAAYSVISLKRSPEESYRILITGCNPPFLPFRKNWKKGDGNGEHTGKPKRGSKAKEEFEAQAREIRGKLSKAKAEIERLKSNKKITKKGKKNRLELLRECKTLSVAILVAYMEKQKSRLRKVKRGYWRRKKQEDARRMNAQFELDPGRVYSDFRRVIDDHSEVAKPKYVHRQEDNESQRNVFSNAEEATTFWRTLWEAQGAGNVKAEWLDESKCALTVVDLNASLTKELIAIGLLGTELDFAVTDASFGSCTYNLSLLDVLNGLNKALQNGFFNFDTFDVDEYEHYERVENGDFNWILPDKFLAFSGPHNKSRIENGYPLHAPEAYIPYFKKHSVTAVVRLNKKFYDARRFTDHQIDHFDLFFVDGSVPSDMIVRRFLTIAENSKGGVAVHCKAGLGRTGTLIACYIIKHYRFTAAEAIAWIRICRPGSVIGPQQNFLEEKQASLWIQGDIYRSREQERAQKGVDKSGVSRLISGVDTIRIEDSVNKPGKLYKDLTPMLRPTVTPSGASLLSGHSSSLSSKETAITKDSNDNEEPTQGDELRRLKTTRTLRHPRSATTGALKMDDSRVGHARSTTGQMLKNTAGMQSVMSPLKTSKVSALPRRTTRTSSHMLRRVLKDGMFEGKEGGLLRGKRRSSRKSNLKKARSLFLTEAINLVSRRILNLSFVLSLEEKLALKMKVQWKNHCTLLNGIE</sequence>
<dbReference type="Proteomes" id="UP001249851">
    <property type="component" value="Unassembled WGS sequence"/>
</dbReference>
<organism evidence="10 11">
    <name type="scientific">Acropora cervicornis</name>
    <name type="common">Staghorn coral</name>
    <dbReference type="NCBI Taxonomy" id="6130"/>
    <lineage>
        <taxon>Eukaryota</taxon>
        <taxon>Metazoa</taxon>
        <taxon>Cnidaria</taxon>
        <taxon>Anthozoa</taxon>
        <taxon>Hexacorallia</taxon>
        <taxon>Scleractinia</taxon>
        <taxon>Astrocoeniina</taxon>
        <taxon>Acroporidae</taxon>
        <taxon>Acropora</taxon>
    </lineage>
</organism>
<keyword evidence="11" id="KW-1185">Reference proteome</keyword>
<dbReference type="InterPro" id="IPR044506">
    <property type="entry name" value="CDC14_C"/>
</dbReference>
<dbReference type="InterPro" id="IPR003595">
    <property type="entry name" value="Tyr_Pase_cat"/>
</dbReference>
<keyword evidence="6" id="KW-0131">Cell cycle</keyword>
<dbReference type="Gene3D" id="3.90.190.10">
    <property type="entry name" value="Protein tyrosine phosphatase superfamily"/>
    <property type="match status" value="2"/>
</dbReference>
<dbReference type="InterPro" id="IPR050561">
    <property type="entry name" value="PTP"/>
</dbReference>
<evidence type="ECO:0000313" key="11">
    <source>
        <dbReference type="Proteomes" id="UP001249851"/>
    </source>
</evidence>
<comment type="caution">
    <text evidence="10">The sequence shown here is derived from an EMBL/GenBank/DDBJ whole genome shotgun (WGS) entry which is preliminary data.</text>
</comment>
<feature type="region of interest" description="Disordered" evidence="7">
    <location>
        <begin position="133"/>
        <end position="155"/>
    </location>
</feature>
<dbReference type="InterPro" id="IPR020422">
    <property type="entry name" value="TYR_PHOSPHATASE_DUAL_dom"/>
</dbReference>
<dbReference type="PROSITE" id="PS50054">
    <property type="entry name" value="TYR_PHOSPHATASE_DUAL"/>
    <property type="match status" value="1"/>
</dbReference>
<dbReference type="PROSITE" id="PS50056">
    <property type="entry name" value="TYR_PHOSPHATASE_2"/>
    <property type="match status" value="1"/>
</dbReference>
<protein>
    <recommendedName>
        <fullName evidence="2">protein-tyrosine-phosphatase</fullName>
        <ecNumber evidence="2">3.1.3.48</ecNumber>
    </recommendedName>
</protein>
<evidence type="ECO:0000256" key="3">
    <source>
        <dbReference type="ARBA" id="ARBA00022618"/>
    </source>
</evidence>
<dbReference type="SMART" id="SM00404">
    <property type="entry name" value="PTPc_motif"/>
    <property type="match status" value="1"/>
</dbReference>
<name>A0AAD9QYR5_ACRCE</name>
<evidence type="ECO:0000313" key="10">
    <source>
        <dbReference type="EMBL" id="KAK2569817.1"/>
    </source>
</evidence>
<comment type="similarity">
    <text evidence="1">Belongs to the protein-tyrosine phosphatase family. Non-receptor class CDC14 subfamily.</text>
</comment>
<dbReference type="CDD" id="cd17657">
    <property type="entry name" value="CDC14_N"/>
    <property type="match status" value="1"/>
</dbReference>
<dbReference type="SMART" id="SM00195">
    <property type="entry name" value="DSPc"/>
    <property type="match status" value="1"/>
</dbReference>
<evidence type="ECO:0000256" key="7">
    <source>
        <dbReference type="SAM" id="MobiDB-lite"/>
    </source>
</evidence>
<dbReference type="EMBL" id="JARQWQ010000009">
    <property type="protein sequence ID" value="KAK2569817.1"/>
    <property type="molecule type" value="Genomic_DNA"/>
</dbReference>
<evidence type="ECO:0000256" key="5">
    <source>
        <dbReference type="ARBA" id="ARBA00022912"/>
    </source>
</evidence>
<dbReference type="InterPro" id="IPR016130">
    <property type="entry name" value="Tyr_Pase_AS"/>
</dbReference>
<evidence type="ECO:0000259" key="9">
    <source>
        <dbReference type="PROSITE" id="PS50056"/>
    </source>
</evidence>
<feature type="region of interest" description="Disordered" evidence="7">
    <location>
        <begin position="600"/>
        <end position="654"/>
    </location>
</feature>
<proteinExistence type="inferred from homology"/>
<evidence type="ECO:0000259" key="8">
    <source>
        <dbReference type="PROSITE" id="PS50054"/>
    </source>
</evidence>
<dbReference type="InterPro" id="IPR029021">
    <property type="entry name" value="Prot-tyrosine_phosphatase-like"/>
</dbReference>
<keyword evidence="3" id="KW-0132">Cell division</keyword>
<accession>A0AAD9QYR5</accession>
<dbReference type="InterPro" id="IPR000340">
    <property type="entry name" value="Dual-sp_phosphatase_cat-dom"/>
</dbReference>
<feature type="compositionally biased region" description="Basic and acidic residues" evidence="7">
    <location>
        <begin position="133"/>
        <end position="143"/>
    </location>
</feature>
<feature type="domain" description="Tyrosine specific protein phosphatases" evidence="9">
    <location>
        <begin position="472"/>
        <end position="534"/>
    </location>
</feature>
<evidence type="ECO:0000256" key="6">
    <source>
        <dbReference type="ARBA" id="ARBA00023306"/>
    </source>
</evidence>
<dbReference type="SUPFAM" id="SSF52799">
    <property type="entry name" value="(Phosphotyrosine protein) phosphatases II"/>
    <property type="match status" value="3"/>
</dbReference>
<dbReference type="GO" id="GO:0051301">
    <property type="term" value="P:cell division"/>
    <property type="evidence" value="ECO:0007669"/>
    <property type="project" value="UniProtKB-KW"/>
</dbReference>
<evidence type="ECO:0000256" key="2">
    <source>
        <dbReference type="ARBA" id="ARBA00013064"/>
    </source>
</evidence>